<protein>
    <submittedName>
        <fullName evidence="4">Cytoskeleton protein RodZ</fullName>
    </submittedName>
</protein>
<dbReference type="InterPro" id="IPR025194">
    <property type="entry name" value="RodZ-like_C"/>
</dbReference>
<dbReference type="CDD" id="cd00093">
    <property type="entry name" value="HTH_XRE"/>
    <property type="match status" value="1"/>
</dbReference>
<keyword evidence="2" id="KW-0472">Membrane</keyword>
<proteinExistence type="predicted"/>
<dbReference type="Pfam" id="PF13413">
    <property type="entry name" value="HTH_25"/>
    <property type="match status" value="1"/>
</dbReference>
<dbReference type="Proteomes" id="UP000198305">
    <property type="component" value="Unassembled WGS sequence"/>
</dbReference>
<evidence type="ECO:0000313" key="4">
    <source>
        <dbReference type="EMBL" id="SNR71707.1"/>
    </source>
</evidence>
<dbReference type="InterPro" id="IPR050400">
    <property type="entry name" value="Bact_Cytoskel_RodZ"/>
</dbReference>
<dbReference type="GO" id="GO:0003677">
    <property type="term" value="F:DNA binding"/>
    <property type="evidence" value="ECO:0007669"/>
    <property type="project" value="InterPro"/>
</dbReference>
<dbReference type="RefSeq" id="WP_089374828.1">
    <property type="nucleotide sequence ID" value="NZ_FZOA01000002.1"/>
</dbReference>
<feature type="compositionally biased region" description="Low complexity" evidence="1">
    <location>
        <begin position="192"/>
        <end position="214"/>
    </location>
</feature>
<dbReference type="SUPFAM" id="SSF47413">
    <property type="entry name" value="lambda repressor-like DNA-binding domains"/>
    <property type="match status" value="1"/>
</dbReference>
<feature type="domain" description="Cytoskeleton protein RodZ-like C-terminal" evidence="3">
    <location>
        <begin position="225"/>
        <end position="295"/>
    </location>
</feature>
<feature type="transmembrane region" description="Helical" evidence="2">
    <location>
        <begin position="121"/>
        <end position="138"/>
    </location>
</feature>
<sequence length="297" mass="31886">MSEQFHPDQELQTSQTYIDRIGPVLVAVREQHGLTVEDISQRLRLSIRQILALESDDFAVLPEAVITRGFIRNYARLLQIDAAPLLEVYSRYTPAQNSQAISIPSANVVISTQTATSWRPFAWFCAGLALLLCGWAFYADLFSRPGADIATGPETQLSADAAMDAGTIAREHILPSAPDEPVTAQQGLDTVPAPSASEAPAVAESSAPALPAENPSAVMGPTLKFSSTAESWVSVTDASGKQVLNKILPANSEETVEGKPPFRIVVGNANATRLEYNSNPVDLAPYTKVTVARLTLE</sequence>
<organism evidence="4 5">
    <name type="scientific">Methylobacillus rhizosphaerae</name>
    <dbReference type="NCBI Taxonomy" id="551994"/>
    <lineage>
        <taxon>Bacteria</taxon>
        <taxon>Pseudomonadati</taxon>
        <taxon>Pseudomonadota</taxon>
        <taxon>Betaproteobacteria</taxon>
        <taxon>Nitrosomonadales</taxon>
        <taxon>Methylophilaceae</taxon>
        <taxon>Methylobacillus</taxon>
    </lineage>
</organism>
<dbReference type="Gene3D" id="1.10.260.40">
    <property type="entry name" value="lambda repressor-like DNA-binding domains"/>
    <property type="match status" value="1"/>
</dbReference>
<dbReference type="AlphaFoldDB" id="A0A238YKQ3"/>
<evidence type="ECO:0000259" key="3">
    <source>
        <dbReference type="Pfam" id="PF13464"/>
    </source>
</evidence>
<dbReference type="InterPro" id="IPR001387">
    <property type="entry name" value="Cro/C1-type_HTH"/>
</dbReference>
<reference evidence="5" key="1">
    <citation type="submission" date="2017-06" db="EMBL/GenBank/DDBJ databases">
        <authorList>
            <person name="Varghese N."/>
            <person name="Submissions S."/>
        </authorList>
    </citation>
    <scope>NUCLEOTIDE SEQUENCE [LARGE SCALE GENOMIC DNA]</scope>
    <source>
        <strain evidence="5">Ca-68</strain>
    </source>
</reference>
<dbReference type="InterPro" id="IPR010982">
    <property type="entry name" value="Lambda_DNA-bd_dom_sf"/>
</dbReference>
<dbReference type="PANTHER" id="PTHR34475">
    <property type="match status" value="1"/>
</dbReference>
<keyword evidence="2" id="KW-0812">Transmembrane</keyword>
<name>A0A238YKQ3_9PROT</name>
<accession>A0A238YKQ3</accession>
<keyword evidence="2" id="KW-1133">Transmembrane helix</keyword>
<dbReference type="Pfam" id="PF13464">
    <property type="entry name" value="RodZ_C"/>
    <property type="match status" value="1"/>
</dbReference>
<evidence type="ECO:0000256" key="2">
    <source>
        <dbReference type="SAM" id="Phobius"/>
    </source>
</evidence>
<dbReference type="OrthoDB" id="8561330at2"/>
<gene>
    <name evidence="4" type="ORF">SAMN05192560_0692</name>
</gene>
<evidence type="ECO:0000256" key="1">
    <source>
        <dbReference type="SAM" id="MobiDB-lite"/>
    </source>
</evidence>
<dbReference type="PANTHER" id="PTHR34475:SF1">
    <property type="entry name" value="CYTOSKELETON PROTEIN RODZ"/>
    <property type="match status" value="1"/>
</dbReference>
<feature type="region of interest" description="Disordered" evidence="1">
    <location>
        <begin position="176"/>
        <end position="214"/>
    </location>
</feature>
<evidence type="ECO:0000313" key="5">
    <source>
        <dbReference type="Proteomes" id="UP000198305"/>
    </source>
</evidence>
<keyword evidence="5" id="KW-1185">Reference proteome</keyword>
<dbReference type="EMBL" id="FZOA01000002">
    <property type="protein sequence ID" value="SNR71707.1"/>
    <property type="molecule type" value="Genomic_DNA"/>
</dbReference>